<evidence type="ECO:0000313" key="3">
    <source>
        <dbReference type="Proteomes" id="UP000231644"/>
    </source>
</evidence>
<feature type="compositionally biased region" description="Basic and acidic residues" evidence="1">
    <location>
        <begin position="1"/>
        <end position="13"/>
    </location>
</feature>
<dbReference type="Proteomes" id="UP000231644">
    <property type="component" value="Unassembled WGS sequence"/>
</dbReference>
<dbReference type="EMBL" id="FOLX01000001">
    <property type="protein sequence ID" value="SFC35596.1"/>
    <property type="molecule type" value="Genomic_DNA"/>
</dbReference>
<proteinExistence type="predicted"/>
<feature type="region of interest" description="Disordered" evidence="1">
    <location>
        <begin position="1"/>
        <end position="24"/>
    </location>
</feature>
<dbReference type="RefSeq" id="WP_170848692.1">
    <property type="nucleotide sequence ID" value="NZ_FNZG01000002.1"/>
</dbReference>
<sequence length="49" mass="5603">MIDKTKETPRADQAHQPQQSVPDWRRLDFASDCLCLRSEPASDTPHAPR</sequence>
<evidence type="ECO:0000313" key="2">
    <source>
        <dbReference type="EMBL" id="SFC35596.1"/>
    </source>
</evidence>
<dbReference type="AlphaFoldDB" id="A0A1I1IH52"/>
<protein>
    <submittedName>
        <fullName evidence="2">Uncharacterized protein</fullName>
    </submittedName>
</protein>
<organism evidence="2 3">
    <name type="scientific">Pseudooceanicola nitratireducens</name>
    <dbReference type="NCBI Taxonomy" id="517719"/>
    <lineage>
        <taxon>Bacteria</taxon>
        <taxon>Pseudomonadati</taxon>
        <taxon>Pseudomonadota</taxon>
        <taxon>Alphaproteobacteria</taxon>
        <taxon>Rhodobacterales</taxon>
        <taxon>Paracoccaceae</taxon>
        <taxon>Pseudooceanicola</taxon>
    </lineage>
</organism>
<dbReference type="STRING" id="517719.SAMN05421762_0663"/>
<reference evidence="2 3" key="1">
    <citation type="submission" date="2016-10" db="EMBL/GenBank/DDBJ databases">
        <authorList>
            <person name="de Groot N.N."/>
        </authorList>
    </citation>
    <scope>NUCLEOTIDE SEQUENCE [LARGE SCALE GENOMIC DNA]</scope>
    <source>
        <strain evidence="2 3">DSM 29619</strain>
    </source>
</reference>
<evidence type="ECO:0000256" key="1">
    <source>
        <dbReference type="SAM" id="MobiDB-lite"/>
    </source>
</evidence>
<name>A0A1I1IH52_9RHOB</name>
<keyword evidence="3" id="KW-1185">Reference proteome</keyword>
<gene>
    <name evidence="2" type="ORF">SAMN05421762_0663</name>
</gene>
<accession>A0A1I1IH52</accession>